<dbReference type="Proteomes" id="UP000198287">
    <property type="component" value="Unassembled WGS sequence"/>
</dbReference>
<evidence type="ECO:0000256" key="1">
    <source>
        <dbReference type="SAM" id="MobiDB-lite"/>
    </source>
</evidence>
<dbReference type="PROSITE" id="PS50994">
    <property type="entry name" value="INTEGRASE"/>
    <property type="match status" value="1"/>
</dbReference>
<dbReference type="OrthoDB" id="6768582at2759"/>
<evidence type="ECO:0000313" key="3">
    <source>
        <dbReference type="EMBL" id="OXA52015.1"/>
    </source>
</evidence>
<dbReference type="Gene3D" id="3.30.420.10">
    <property type="entry name" value="Ribonuclease H-like superfamily/Ribonuclease H"/>
    <property type="match status" value="1"/>
</dbReference>
<dbReference type="STRING" id="158441.A0A226E2P7"/>
<dbReference type="InterPro" id="IPR041588">
    <property type="entry name" value="Integrase_H2C2"/>
</dbReference>
<reference evidence="3 4" key="1">
    <citation type="submission" date="2015-12" db="EMBL/GenBank/DDBJ databases">
        <title>The genome of Folsomia candida.</title>
        <authorList>
            <person name="Faddeeva A."/>
            <person name="Derks M.F."/>
            <person name="Anvar Y."/>
            <person name="Smit S."/>
            <person name="Van Straalen N."/>
            <person name="Roelofs D."/>
        </authorList>
    </citation>
    <scope>NUCLEOTIDE SEQUENCE [LARGE SCALE GENOMIC DNA]</scope>
    <source>
        <strain evidence="3 4">VU population</strain>
        <tissue evidence="3">Whole body</tissue>
    </source>
</reference>
<dbReference type="Pfam" id="PF03564">
    <property type="entry name" value="DUF1759"/>
    <property type="match status" value="1"/>
</dbReference>
<feature type="compositionally biased region" description="Basic and acidic residues" evidence="1">
    <location>
        <begin position="248"/>
        <end position="259"/>
    </location>
</feature>
<evidence type="ECO:0000313" key="4">
    <source>
        <dbReference type="Proteomes" id="UP000198287"/>
    </source>
</evidence>
<feature type="region of interest" description="Disordered" evidence="1">
    <location>
        <begin position="188"/>
        <end position="279"/>
    </location>
</feature>
<dbReference type="InterPro" id="IPR043502">
    <property type="entry name" value="DNA/RNA_pol_sf"/>
</dbReference>
<feature type="compositionally biased region" description="Basic residues" evidence="1">
    <location>
        <begin position="260"/>
        <end position="274"/>
    </location>
</feature>
<feature type="compositionally biased region" description="Acidic residues" evidence="1">
    <location>
        <begin position="190"/>
        <end position="208"/>
    </location>
</feature>
<dbReference type="Pfam" id="PF05380">
    <property type="entry name" value="Peptidase_A17"/>
    <property type="match status" value="1"/>
</dbReference>
<dbReference type="InterPro" id="IPR001584">
    <property type="entry name" value="Integrase_cat-core"/>
</dbReference>
<dbReference type="GO" id="GO:0003676">
    <property type="term" value="F:nucleic acid binding"/>
    <property type="evidence" value="ECO:0007669"/>
    <property type="project" value="InterPro"/>
</dbReference>
<protein>
    <submittedName>
        <fullName evidence="3">Pro-Pol polyprotein</fullName>
    </submittedName>
</protein>
<dbReference type="Gene3D" id="1.10.340.70">
    <property type="match status" value="1"/>
</dbReference>
<dbReference type="InterPro" id="IPR040676">
    <property type="entry name" value="DUF5641"/>
</dbReference>
<dbReference type="PANTHER" id="PTHR47331:SF1">
    <property type="entry name" value="GAG-LIKE PROTEIN"/>
    <property type="match status" value="1"/>
</dbReference>
<accession>A0A226E2P7</accession>
<dbReference type="InterPro" id="IPR012337">
    <property type="entry name" value="RNaseH-like_sf"/>
</dbReference>
<dbReference type="Gene3D" id="3.10.10.10">
    <property type="entry name" value="HIV Type 1 Reverse Transcriptase, subunit A, domain 1"/>
    <property type="match status" value="1"/>
</dbReference>
<feature type="compositionally biased region" description="Low complexity" evidence="1">
    <location>
        <begin position="53"/>
        <end position="63"/>
    </location>
</feature>
<dbReference type="Gene3D" id="3.30.70.270">
    <property type="match status" value="1"/>
</dbReference>
<dbReference type="GO" id="GO:0042575">
    <property type="term" value="C:DNA polymerase complex"/>
    <property type="evidence" value="ECO:0007669"/>
    <property type="project" value="UniProtKB-ARBA"/>
</dbReference>
<organism evidence="3 4">
    <name type="scientific">Folsomia candida</name>
    <name type="common">Springtail</name>
    <dbReference type="NCBI Taxonomy" id="158441"/>
    <lineage>
        <taxon>Eukaryota</taxon>
        <taxon>Metazoa</taxon>
        <taxon>Ecdysozoa</taxon>
        <taxon>Arthropoda</taxon>
        <taxon>Hexapoda</taxon>
        <taxon>Collembola</taxon>
        <taxon>Entomobryomorpha</taxon>
        <taxon>Isotomoidea</taxon>
        <taxon>Isotomidae</taxon>
        <taxon>Proisotominae</taxon>
        <taxon>Folsomia</taxon>
    </lineage>
</organism>
<name>A0A226E2P7_FOLCA</name>
<dbReference type="InterPro" id="IPR043128">
    <property type="entry name" value="Rev_trsase/Diguanyl_cyclase"/>
</dbReference>
<proteinExistence type="predicted"/>
<dbReference type="InterPro" id="IPR008042">
    <property type="entry name" value="Retrotrans_Pao"/>
</dbReference>
<evidence type="ECO:0000259" key="2">
    <source>
        <dbReference type="PROSITE" id="PS50994"/>
    </source>
</evidence>
<dbReference type="EMBL" id="LNIX01000007">
    <property type="protein sequence ID" value="OXA52015.1"/>
    <property type="molecule type" value="Genomic_DNA"/>
</dbReference>
<feature type="compositionally biased region" description="Basic and acidic residues" evidence="1">
    <location>
        <begin position="209"/>
        <end position="218"/>
    </location>
</feature>
<dbReference type="InterPro" id="IPR036397">
    <property type="entry name" value="RNaseH_sf"/>
</dbReference>
<sequence length="1932" mass="220343">MTTPTNETVDLPEATTFRKSPRENAGVPPTHLMRDFVLDPAAKKKNTPTAVTSKSKPSNASSKNESRKSKSSHRSTRQARQAEVTAAQKLSDICKERDDKEKEIKNLELDLAELLTKINSNTDIIKDHAKYDEPSRLAAESQNQSYLQQLRQMEADIRRATTNLEFDQRDYMRREALVRAELDLAKLDATDDSEEGGGSSDDDSAEPSEVEKWAEKTVLHIPADPMVKGKSKSGSEREGGAEGDVEDEKSASEAEEKKKSSPRHKKKKTHRKSKSSPNKFNLEDIVSALANAINGASLKSSHKMSDKILARQVQGRDLPSFSGHPEEWPGFAAAFETSTRNCGYNNAENLPRLQKCLKGDAYKSVQCLLVDPDGVPTVMEKLKMRFGRPALIIESMIQKLREVPPVKLDRSETFIDFGIAVDNLVSTIKSLKQPQHMGNPTLLQELVNKLPLMTQMDWSRSQKDDSSNLEDFAKWIDSYTQAACKLCPTRAENSTQRENKKGKKPERVYTVSEKNNSGQGKWEKKCAFCSSSHHQRDCPTFVKSDVDQRWTMVKGKRVCFGCLGVGHRCGDCRSSRPCGVDGCNVKHHKLLHQVRSSRSREKEKAATEEEKEENVVLQTRGEWNEVIHMMSPVQIEGPNGKIEVFAILDGLSSITTMESAAAQKLGIVGSPVPLTIKGFNSTKTYQNSQVIDVRLQATNEKYACTLRNVRTVEKIEHSQSVKRCDLSKWSHLQDLDIPTYNNAKPTILIGLDHPQLHVHHEYRTGKGNNEPVAVRTPLGWMIMGRLGQFRQQQSHTMFSMSEADSSLHQMVKEYFTIESLGVSASPANPRSTEDQRAQQQLDSSLRRVPNGWEVGLLWRDDDVSLPLSKQMALSRLRTMERKMDREPEFAKQYESKIAEYQEKGFAKKLSKEEASVETGKTFYLPHFMAFNPKKPNKFRFVFDAAAKVQGKSLNDFLLRCPDKLSSLPGILLKFRRYPVAITADIQDMFHRVRVKHDDAQAQRFLWRGKERDRDPDVYEMGVLIFGATCSPTCAQEAKNRNALEYRQQYPSACEAIIDKHYVDDLLDSVTTVQEAVKLFHEVREVHSKGGFNLCNWLSNSREVMQEIPEELRAKSVKSLDFSSGQHVERVLGLFWRHDEDAFTFSLTYLKAQSDVLKGGRLPSKREVLSLAMSLYDPLGFLSILTIRAKMIIQKCWTSETGWDDVIPEETREFWRKWLEELQNITKFQLPRCLSPNLSKSQDNQLHVFGDASEEAYGAVVYLRMITPTGIEVSLISAKAKVAPIKVVSIPRLELQAAVLGTRLQKFIKEEMSIPINRVVFWSDSSTVIHWIRSDGRRFQQFVAHRIGEIQENTEIKDWRWIPTNENVADEMTRIDSKCDFSVNSRWIRGPEFLRKPEEEWPVEKLNPRTSNHEWELKKVIIHAMKELQPVIDISRFSKWKRLLNATAYMLRFARRVRSARKIVEPEEFAAAERWWWIQCQRECYPNEVAILQQGHPLPRTSRLQSLTVGLDEFGVMRVRGRLDNADIPTSVRSPVVLDPKHPFTILLLRHYHQICGHHGHERIGNEVRQQYFIPSLRNAIRTSYANCQQCKNERATPQAPEMGQLPRCRVEMNVRPFYKTGLDYFGPIDVVVKRSRVKRYVALFTCLSTRAVHFEIAGSLSTDSCIMAIRRFVCRRGCPSTIQSDNGTNFHGANNELKSALAEINQDKMYSFVCNNRGIRWSFLPPSSPHMGGSWERMVRSVKKAMGSVLQMKDLSEEVLHTVLLEAEHTVNSHPLTHVADDPDDPEALTPNHFLLGQSSNLQPVGKFTDSDIISRKHWRISQHLANQFWRRWVKEFLPTLLRRQKWCQVTRPIQIGDVVIEVNPNFPRNSWPKGRVVELFPGKDQVVRVVSVKLSNGHIFRRPVAKLCILDVQSSHQDNDKNKDKQSAATK</sequence>
<gene>
    <name evidence="3" type="ORF">Fcan01_13313</name>
</gene>
<dbReference type="InterPro" id="IPR005312">
    <property type="entry name" value="DUF1759"/>
</dbReference>
<dbReference type="SUPFAM" id="SSF53098">
    <property type="entry name" value="Ribonuclease H-like"/>
    <property type="match status" value="1"/>
</dbReference>
<dbReference type="GO" id="GO:0015074">
    <property type="term" value="P:DNA integration"/>
    <property type="evidence" value="ECO:0007669"/>
    <property type="project" value="InterPro"/>
</dbReference>
<dbReference type="PANTHER" id="PTHR47331">
    <property type="entry name" value="PHD-TYPE DOMAIN-CONTAINING PROTEIN"/>
    <property type="match status" value="1"/>
</dbReference>
<dbReference type="CDD" id="cd01644">
    <property type="entry name" value="RT_pepA17"/>
    <property type="match status" value="1"/>
</dbReference>
<dbReference type="Pfam" id="PF18701">
    <property type="entry name" value="DUF5641"/>
    <property type="match status" value="1"/>
</dbReference>
<dbReference type="SUPFAM" id="SSF56672">
    <property type="entry name" value="DNA/RNA polymerases"/>
    <property type="match status" value="1"/>
</dbReference>
<feature type="region of interest" description="Disordered" evidence="1">
    <location>
        <begin position="1"/>
        <end position="98"/>
    </location>
</feature>
<dbReference type="OMA" id="IVKHNFY"/>
<feature type="region of interest" description="Disordered" evidence="1">
    <location>
        <begin position="823"/>
        <end position="842"/>
    </location>
</feature>
<feature type="domain" description="Integrase catalytic" evidence="2">
    <location>
        <begin position="1612"/>
        <end position="1799"/>
    </location>
</feature>
<keyword evidence="4" id="KW-1185">Reference proteome</keyword>
<dbReference type="GO" id="GO:0071897">
    <property type="term" value="P:DNA biosynthetic process"/>
    <property type="evidence" value="ECO:0007669"/>
    <property type="project" value="UniProtKB-ARBA"/>
</dbReference>
<comment type="caution">
    <text evidence="3">The sequence shown here is derived from an EMBL/GenBank/DDBJ whole genome shotgun (WGS) entry which is preliminary data.</text>
</comment>
<dbReference type="Pfam" id="PF17921">
    <property type="entry name" value="Integrase_H2C2"/>
    <property type="match status" value="1"/>
</dbReference>